<evidence type="ECO:0000256" key="8">
    <source>
        <dbReference type="ARBA" id="ARBA00022840"/>
    </source>
</evidence>
<feature type="binding site" evidence="16">
    <location>
        <position position="294"/>
    </location>
    <ligand>
        <name>Mg(2+)</name>
        <dbReference type="ChEBI" id="CHEBI:18420"/>
        <label>1</label>
    </ligand>
</feature>
<dbReference type="GO" id="GO:0071555">
    <property type="term" value="P:cell wall organization"/>
    <property type="evidence" value="ECO:0007669"/>
    <property type="project" value="UniProtKB-KW"/>
</dbReference>
<keyword evidence="12 16" id="KW-0464">Manganese</keyword>
<gene>
    <name evidence="14" type="primary">ddl</name>
    <name evidence="19" type="ORF">UX13_C0034G0019</name>
</gene>
<evidence type="ECO:0000256" key="11">
    <source>
        <dbReference type="ARBA" id="ARBA00022984"/>
    </source>
</evidence>
<name>A0A0G1MNJ9_9BACT</name>
<evidence type="ECO:0000256" key="7">
    <source>
        <dbReference type="ARBA" id="ARBA00022741"/>
    </source>
</evidence>
<dbReference type="GO" id="GO:0005524">
    <property type="term" value="F:ATP binding"/>
    <property type="evidence" value="ECO:0007669"/>
    <property type="project" value="UniProtKB-UniRule"/>
</dbReference>
<evidence type="ECO:0000256" key="12">
    <source>
        <dbReference type="ARBA" id="ARBA00023211"/>
    </source>
</evidence>
<dbReference type="PANTHER" id="PTHR23132:SF23">
    <property type="entry name" value="D-ALANINE--D-ALANINE LIGASE B"/>
    <property type="match status" value="1"/>
</dbReference>
<keyword evidence="10 14" id="KW-0133">Cell shape</keyword>
<dbReference type="PROSITE" id="PS50975">
    <property type="entry name" value="ATP_GRASP"/>
    <property type="match status" value="1"/>
</dbReference>
<comment type="subcellular location">
    <subcellularLocation>
        <location evidence="2 14">Cytoplasm</location>
    </subcellularLocation>
</comment>
<sequence length="345" mass="37331">MKKKIKVVVLMGGKSPEHEVSVIGGSEVVKNLDAKRYLVSPVVISKTGSRWTLTDKKSLLALRDTLSLRGTGKEIVLAKSRALKGVSGVSSKGVDVVFVAMHGPFGEDGTVQGMLELSGIPYTGSGVLASAVGMDKIMFRKVMVSENISVPKFVTVKHGENFKHVHKVLKHPPYFVKPSDQGSSVGASIVKKEKDLGRALKLAHKYSGTALVDEYVKGIEVTCAVIGNERPIALPVIEIKPLKGEFFDYESKYTESGAEEIIPARIAKSLTKKIQDMAVKVYKAIGCRGFARIDFILKNKKDPVVLEINTIPGLTPMSLLPKAAKAAGISYPKLLDRIINHALSK</sequence>
<proteinExistence type="inferred from homology"/>
<dbReference type="InterPro" id="IPR000291">
    <property type="entry name" value="D-Ala_lig_Van_CS"/>
</dbReference>
<protein>
    <recommendedName>
        <fullName evidence="14">D-alanine--D-alanine ligase</fullName>
        <ecNumber evidence="14">6.3.2.4</ecNumber>
    </recommendedName>
    <alternativeName>
        <fullName evidence="14">D-Ala-D-Ala ligase</fullName>
    </alternativeName>
    <alternativeName>
        <fullName evidence="14">D-alanylalanine synthetase</fullName>
    </alternativeName>
</protein>
<evidence type="ECO:0000256" key="2">
    <source>
        <dbReference type="ARBA" id="ARBA00004496"/>
    </source>
</evidence>
<dbReference type="UniPathway" id="UPA00219"/>
<evidence type="ECO:0000256" key="6">
    <source>
        <dbReference type="ARBA" id="ARBA00022723"/>
    </source>
</evidence>
<dbReference type="NCBIfam" id="NF002528">
    <property type="entry name" value="PRK01966.1-4"/>
    <property type="match status" value="1"/>
</dbReference>
<evidence type="ECO:0000256" key="1">
    <source>
        <dbReference type="ARBA" id="ARBA00001936"/>
    </source>
</evidence>
<dbReference type="NCBIfam" id="NF002378">
    <property type="entry name" value="PRK01372.1"/>
    <property type="match status" value="1"/>
</dbReference>
<dbReference type="Gene3D" id="3.30.1490.20">
    <property type="entry name" value="ATP-grasp fold, A domain"/>
    <property type="match status" value="1"/>
</dbReference>
<feature type="active site" evidence="15">
    <location>
        <position position="318"/>
    </location>
</feature>
<keyword evidence="13 14" id="KW-0961">Cell wall biogenesis/degradation</keyword>
<dbReference type="InterPro" id="IPR005905">
    <property type="entry name" value="D_ala_D_ala"/>
</dbReference>
<keyword evidence="4 14" id="KW-0963">Cytoplasm</keyword>
<feature type="active site" evidence="15">
    <location>
        <position position="183"/>
    </location>
</feature>
<evidence type="ECO:0000256" key="15">
    <source>
        <dbReference type="PIRSR" id="PIRSR039102-1"/>
    </source>
</evidence>
<evidence type="ECO:0000256" key="5">
    <source>
        <dbReference type="ARBA" id="ARBA00022598"/>
    </source>
</evidence>
<dbReference type="EMBL" id="LCLA01000034">
    <property type="protein sequence ID" value="KKU09672.1"/>
    <property type="molecule type" value="Genomic_DNA"/>
</dbReference>
<organism evidence="19 20">
    <name type="scientific">Candidatus Woesebacteria bacterium GW2011_GWB1_45_5</name>
    <dbReference type="NCBI Taxonomy" id="1618581"/>
    <lineage>
        <taxon>Bacteria</taxon>
        <taxon>Candidatus Woeseibacteriota</taxon>
    </lineage>
</organism>
<evidence type="ECO:0000256" key="14">
    <source>
        <dbReference type="HAMAP-Rule" id="MF_00047"/>
    </source>
</evidence>
<comment type="cofactor">
    <cofactor evidence="1">
        <name>Mn(2+)</name>
        <dbReference type="ChEBI" id="CHEBI:29035"/>
    </cofactor>
</comment>
<dbReference type="Proteomes" id="UP000034329">
    <property type="component" value="Unassembled WGS sequence"/>
</dbReference>
<dbReference type="InterPro" id="IPR013815">
    <property type="entry name" value="ATP_grasp_subdomain_1"/>
</dbReference>
<dbReference type="AlphaFoldDB" id="A0A0G1MNJ9"/>
<keyword evidence="7 17" id="KW-0547">Nucleotide-binding</keyword>
<feature type="binding site" evidence="16">
    <location>
        <position position="307"/>
    </location>
    <ligand>
        <name>Mg(2+)</name>
        <dbReference type="ChEBI" id="CHEBI:18420"/>
        <label>1</label>
    </ligand>
</feature>
<evidence type="ECO:0000313" key="20">
    <source>
        <dbReference type="Proteomes" id="UP000034329"/>
    </source>
</evidence>
<comment type="similarity">
    <text evidence="3 14">Belongs to the D-alanine--D-alanine ligase family.</text>
</comment>
<comment type="cofactor">
    <cofactor evidence="16">
        <name>Mg(2+)</name>
        <dbReference type="ChEBI" id="CHEBI:18420"/>
    </cofactor>
    <cofactor evidence="16">
        <name>Mn(2+)</name>
        <dbReference type="ChEBI" id="CHEBI:29035"/>
    </cofactor>
    <text evidence="16">Binds 2 magnesium or manganese ions per subunit.</text>
</comment>
<dbReference type="InterPro" id="IPR011127">
    <property type="entry name" value="Dala_Dala_lig_N"/>
</dbReference>
<dbReference type="HAMAP" id="MF_00047">
    <property type="entry name" value="Dala_Dala_lig"/>
    <property type="match status" value="1"/>
</dbReference>
<dbReference type="EC" id="6.3.2.4" evidence="14"/>
<evidence type="ECO:0000256" key="10">
    <source>
        <dbReference type="ARBA" id="ARBA00022960"/>
    </source>
</evidence>
<comment type="function">
    <text evidence="14">Cell wall formation.</text>
</comment>
<dbReference type="InterPro" id="IPR011095">
    <property type="entry name" value="Dala_Dala_lig_C"/>
</dbReference>
<dbReference type="InterPro" id="IPR011761">
    <property type="entry name" value="ATP-grasp"/>
</dbReference>
<evidence type="ECO:0000259" key="18">
    <source>
        <dbReference type="PROSITE" id="PS50975"/>
    </source>
</evidence>
<reference evidence="19 20" key="1">
    <citation type="journal article" date="2015" name="Nature">
        <title>rRNA introns, odd ribosomes, and small enigmatic genomes across a large radiation of phyla.</title>
        <authorList>
            <person name="Brown C.T."/>
            <person name="Hug L.A."/>
            <person name="Thomas B.C."/>
            <person name="Sharon I."/>
            <person name="Castelle C.J."/>
            <person name="Singh A."/>
            <person name="Wilkins M.J."/>
            <person name="Williams K.H."/>
            <person name="Banfield J.F."/>
        </authorList>
    </citation>
    <scope>NUCLEOTIDE SEQUENCE [LARGE SCALE GENOMIC DNA]</scope>
</reference>
<accession>A0A0G1MNJ9</accession>
<dbReference type="NCBIfam" id="TIGR01205">
    <property type="entry name" value="D_ala_D_alaTIGR"/>
    <property type="match status" value="1"/>
</dbReference>
<comment type="catalytic activity">
    <reaction evidence="14">
        <text>2 D-alanine + ATP = D-alanyl-D-alanine + ADP + phosphate + H(+)</text>
        <dbReference type="Rhea" id="RHEA:11224"/>
        <dbReference type="ChEBI" id="CHEBI:15378"/>
        <dbReference type="ChEBI" id="CHEBI:30616"/>
        <dbReference type="ChEBI" id="CHEBI:43474"/>
        <dbReference type="ChEBI" id="CHEBI:57416"/>
        <dbReference type="ChEBI" id="CHEBI:57822"/>
        <dbReference type="ChEBI" id="CHEBI:456216"/>
        <dbReference type="EC" id="6.3.2.4"/>
    </reaction>
</comment>
<dbReference type="Gene3D" id="3.30.470.20">
    <property type="entry name" value="ATP-grasp fold, B domain"/>
    <property type="match status" value="1"/>
</dbReference>
<dbReference type="Pfam" id="PF07478">
    <property type="entry name" value="Dala_Dala_lig_C"/>
    <property type="match status" value="1"/>
</dbReference>
<feature type="binding site" evidence="16">
    <location>
        <position position="309"/>
    </location>
    <ligand>
        <name>Mg(2+)</name>
        <dbReference type="ChEBI" id="CHEBI:18420"/>
        <label>2</label>
    </ligand>
</feature>
<evidence type="ECO:0000256" key="16">
    <source>
        <dbReference type="PIRSR" id="PIRSR039102-3"/>
    </source>
</evidence>
<dbReference type="GO" id="GO:0008716">
    <property type="term" value="F:D-alanine-D-alanine ligase activity"/>
    <property type="evidence" value="ECO:0007669"/>
    <property type="project" value="UniProtKB-UniRule"/>
</dbReference>
<dbReference type="SUPFAM" id="SSF52440">
    <property type="entry name" value="PreATP-grasp domain"/>
    <property type="match status" value="1"/>
</dbReference>
<dbReference type="InterPro" id="IPR016185">
    <property type="entry name" value="PreATP-grasp_dom_sf"/>
</dbReference>
<keyword evidence="8 17" id="KW-0067">ATP-binding</keyword>
<dbReference type="PIRSF" id="PIRSF039102">
    <property type="entry name" value="Ddl/VanB"/>
    <property type="match status" value="1"/>
</dbReference>
<keyword evidence="6 16" id="KW-0479">Metal-binding</keyword>
<dbReference type="GO" id="GO:0008360">
    <property type="term" value="P:regulation of cell shape"/>
    <property type="evidence" value="ECO:0007669"/>
    <property type="project" value="UniProtKB-KW"/>
</dbReference>
<keyword evidence="5 14" id="KW-0436">Ligase</keyword>
<dbReference type="PANTHER" id="PTHR23132">
    <property type="entry name" value="D-ALANINE--D-ALANINE LIGASE"/>
    <property type="match status" value="1"/>
</dbReference>
<dbReference type="SUPFAM" id="SSF56059">
    <property type="entry name" value="Glutathione synthetase ATP-binding domain-like"/>
    <property type="match status" value="1"/>
</dbReference>
<evidence type="ECO:0000256" key="13">
    <source>
        <dbReference type="ARBA" id="ARBA00023316"/>
    </source>
</evidence>
<evidence type="ECO:0000256" key="9">
    <source>
        <dbReference type="ARBA" id="ARBA00022842"/>
    </source>
</evidence>
<keyword evidence="11 14" id="KW-0573">Peptidoglycan synthesis</keyword>
<dbReference type="GO" id="GO:0009252">
    <property type="term" value="P:peptidoglycan biosynthetic process"/>
    <property type="evidence" value="ECO:0007669"/>
    <property type="project" value="UniProtKB-UniRule"/>
</dbReference>
<evidence type="ECO:0000256" key="17">
    <source>
        <dbReference type="PROSITE-ProRule" id="PRU00409"/>
    </source>
</evidence>
<dbReference type="Gene3D" id="3.40.50.20">
    <property type="match status" value="1"/>
</dbReference>
<dbReference type="FunFam" id="3.30.470.20:FF:000008">
    <property type="entry name" value="D-alanine--D-alanine ligase"/>
    <property type="match status" value="1"/>
</dbReference>
<dbReference type="GO" id="GO:0046872">
    <property type="term" value="F:metal ion binding"/>
    <property type="evidence" value="ECO:0007669"/>
    <property type="project" value="UniProtKB-KW"/>
</dbReference>
<feature type="domain" description="ATP-grasp" evidence="18">
    <location>
        <begin position="140"/>
        <end position="340"/>
    </location>
</feature>
<feature type="binding site" evidence="16">
    <location>
        <position position="307"/>
    </location>
    <ligand>
        <name>Mg(2+)</name>
        <dbReference type="ChEBI" id="CHEBI:18420"/>
        <label>2</label>
    </ligand>
</feature>
<evidence type="ECO:0000256" key="4">
    <source>
        <dbReference type="ARBA" id="ARBA00022490"/>
    </source>
</evidence>
<dbReference type="GO" id="GO:0005737">
    <property type="term" value="C:cytoplasm"/>
    <property type="evidence" value="ECO:0007669"/>
    <property type="project" value="UniProtKB-SubCell"/>
</dbReference>
<comment type="caution">
    <text evidence="19">The sequence shown here is derived from an EMBL/GenBank/DDBJ whole genome shotgun (WGS) entry which is preliminary data.</text>
</comment>
<dbReference type="PATRIC" id="fig|1618581.3.peg.546"/>
<dbReference type="PROSITE" id="PS00843">
    <property type="entry name" value="DALA_DALA_LIGASE_1"/>
    <property type="match status" value="1"/>
</dbReference>
<feature type="active site" evidence="15">
    <location>
        <position position="17"/>
    </location>
</feature>
<dbReference type="PROSITE" id="PS00844">
    <property type="entry name" value="DALA_DALA_LIGASE_2"/>
    <property type="match status" value="1"/>
</dbReference>
<evidence type="ECO:0000256" key="3">
    <source>
        <dbReference type="ARBA" id="ARBA00010871"/>
    </source>
</evidence>
<dbReference type="Pfam" id="PF01820">
    <property type="entry name" value="Dala_Dala_lig_N"/>
    <property type="match status" value="1"/>
</dbReference>
<evidence type="ECO:0000313" key="19">
    <source>
        <dbReference type="EMBL" id="KKU09672.1"/>
    </source>
</evidence>
<keyword evidence="9 16" id="KW-0460">Magnesium</keyword>
<comment type="pathway">
    <text evidence="14">Cell wall biogenesis; peptidoglycan biosynthesis.</text>
</comment>